<dbReference type="InterPro" id="IPR005200">
    <property type="entry name" value="Endo-beta-glucanase"/>
</dbReference>
<evidence type="ECO:0000256" key="1">
    <source>
        <dbReference type="ARBA" id="ARBA00000382"/>
    </source>
</evidence>
<evidence type="ECO:0000256" key="2">
    <source>
        <dbReference type="ARBA" id="ARBA00010730"/>
    </source>
</evidence>
<comment type="similarity">
    <text evidence="2">Belongs to the glycosyl hydrolase 81 family.</text>
</comment>
<dbReference type="PANTHER" id="PTHR31983">
    <property type="entry name" value="ENDO-1,3(4)-BETA-GLUCANASE 1"/>
    <property type="match status" value="1"/>
</dbReference>
<dbReference type="GO" id="GO:0071555">
    <property type="term" value="P:cell wall organization"/>
    <property type="evidence" value="ECO:0007669"/>
    <property type="project" value="UniProtKB-KW"/>
</dbReference>
<comment type="caution">
    <text evidence="11">The sequence shown here is derived from an EMBL/GenBank/DDBJ whole genome shotgun (WGS) entry which is preliminary data.</text>
</comment>
<evidence type="ECO:0000256" key="8">
    <source>
        <dbReference type="ARBA" id="ARBA00023326"/>
    </source>
</evidence>
<evidence type="ECO:0000256" key="5">
    <source>
        <dbReference type="ARBA" id="ARBA00023277"/>
    </source>
</evidence>
<dbReference type="InterPro" id="IPR040720">
    <property type="entry name" value="GH81_C"/>
</dbReference>
<dbReference type="EMBL" id="JAJJMB010012161">
    <property type="protein sequence ID" value="KAI3885044.1"/>
    <property type="molecule type" value="Genomic_DNA"/>
</dbReference>
<name>A0AAD4SBD7_9MAGN</name>
<dbReference type="Pfam" id="PF03639">
    <property type="entry name" value="Glyco_hydro_81"/>
    <property type="match status" value="1"/>
</dbReference>
<comment type="catalytic activity">
    <reaction evidence="1">
        <text>Hydrolysis of (1-&gt;3)-beta-D-glucosidic linkages in (1-&gt;3)-beta-D-glucans.</text>
        <dbReference type="EC" id="3.2.1.39"/>
    </reaction>
</comment>
<evidence type="ECO:0000256" key="7">
    <source>
        <dbReference type="ARBA" id="ARBA00023316"/>
    </source>
</evidence>
<dbReference type="Proteomes" id="UP001202328">
    <property type="component" value="Unassembled WGS sequence"/>
</dbReference>
<dbReference type="AlphaFoldDB" id="A0AAD4SBD7"/>
<dbReference type="Gene3D" id="2.70.98.30">
    <property type="entry name" value="Golgi alpha-mannosidase II, domain 4"/>
    <property type="match status" value="1"/>
</dbReference>
<dbReference type="PROSITE" id="PS52008">
    <property type="entry name" value="GH81"/>
    <property type="match status" value="1"/>
</dbReference>
<evidence type="ECO:0000256" key="3">
    <source>
        <dbReference type="ARBA" id="ARBA00012780"/>
    </source>
</evidence>
<keyword evidence="12" id="KW-1185">Reference proteome</keyword>
<dbReference type="Pfam" id="PF17652">
    <property type="entry name" value="Glyco_hydro81C"/>
    <property type="match status" value="1"/>
</dbReference>
<keyword evidence="7" id="KW-0961">Cell wall biogenesis/degradation</keyword>
<dbReference type="InterPro" id="IPR040451">
    <property type="entry name" value="GH81_N"/>
</dbReference>
<gene>
    <name evidence="11" type="ORF">MKW98_002436</name>
</gene>
<dbReference type="GO" id="GO:0052861">
    <property type="term" value="F:endo-1,3(4)-beta-glucanase activity"/>
    <property type="evidence" value="ECO:0007669"/>
    <property type="project" value="InterPro"/>
</dbReference>
<sequence>MASSSSAVPFLFPETNSTILPNPSKFFSPHLLSSPLPTNSFFQNFTLKKGDQPEFIHPYLIQSSQTSLSVCHPSRVPAPSFIYQKFVPNVTISSHCNTKKNHVISSYSDLSVTLDYPPNLQFFLVRGSPYVTCSVANKTLVSISTGHGIHSVSRNNGQTWLFYSSTRINLMQSGSRLTSDEFCGVVRLAILPDPRFETILDRLSSCYPVSGDAAFSRPFCLEYKWETKGLGNLLILAHPLHLQLLSSDECNVEVLDELIYESMDGNLTGVVGDSWVLKTNPIPVSWHSIRGVGNEAIPELVTALITDVEGLNSKAITTDSSYFYGKLIARAARLALIAEEICLLHVIPEVLDGKFDGNGFLFDPKWDGIVCKKCLVDSKEDFGFGVYNNHHYHLGHFLYAIAVLARFDPAWGEKYRPQAYSLMADFMNFNTKMNPHYPRLRDFDLWKLHSWAGGLTEFADGRNQQSTSEAVNAYYSAALLGLSYGDMEFVAISSTIAAMEIQAAQTWWHVKEGSGRQYEHEFSKQNRVVGVLWANKTDSGLWFAPPDWRECRVGIQVLPLSPITEILFSDLVFVRELVKWVSPALATENWKGFAYALEGLYKKETALQKIRSLEKYDDGNSRTNSLWWIHSRKWRMV</sequence>
<evidence type="ECO:0000259" key="9">
    <source>
        <dbReference type="Pfam" id="PF03639"/>
    </source>
</evidence>
<keyword evidence="8" id="KW-0624">Polysaccharide degradation</keyword>
<proteinExistence type="inferred from homology"/>
<organism evidence="11 12">
    <name type="scientific">Papaver atlanticum</name>
    <dbReference type="NCBI Taxonomy" id="357466"/>
    <lineage>
        <taxon>Eukaryota</taxon>
        <taxon>Viridiplantae</taxon>
        <taxon>Streptophyta</taxon>
        <taxon>Embryophyta</taxon>
        <taxon>Tracheophyta</taxon>
        <taxon>Spermatophyta</taxon>
        <taxon>Magnoliopsida</taxon>
        <taxon>Ranunculales</taxon>
        <taxon>Papaveraceae</taxon>
        <taxon>Papaveroideae</taxon>
        <taxon>Papaver</taxon>
    </lineage>
</organism>
<accession>A0AAD4SBD7</accession>
<dbReference type="PANTHER" id="PTHR31983:SF0">
    <property type="entry name" value="GLUCAN ENDO-1,3-BETA-D-GLUCOSIDASE 2"/>
    <property type="match status" value="1"/>
</dbReference>
<feature type="domain" description="Glycosyl hydrolase family 81 C-terminal" evidence="10">
    <location>
        <begin position="294"/>
        <end position="628"/>
    </location>
</feature>
<dbReference type="GO" id="GO:0000272">
    <property type="term" value="P:polysaccharide catabolic process"/>
    <property type="evidence" value="ECO:0007669"/>
    <property type="project" value="UniProtKB-KW"/>
</dbReference>
<keyword evidence="6" id="KW-0326">Glycosidase</keyword>
<evidence type="ECO:0000313" key="12">
    <source>
        <dbReference type="Proteomes" id="UP001202328"/>
    </source>
</evidence>
<evidence type="ECO:0000256" key="4">
    <source>
        <dbReference type="ARBA" id="ARBA00022801"/>
    </source>
</evidence>
<reference evidence="11" key="1">
    <citation type="submission" date="2022-04" db="EMBL/GenBank/DDBJ databases">
        <title>A functionally conserved STORR gene fusion in Papaver species that diverged 16.8 million years ago.</title>
        <authorList>
            <person name="Catania T."/>
        </authorList>
    </citation>
    <scope>NUCLEOTIDE SEQUENCE</scope>
    <source>
        <strain evidence="11">S-188037</strain>
    </source>
</reference>
<evidence type="ECO:0000259" key="10">
    <source>
        <dbReference type="Pfam" id="PF17652"/>
    </source>
</evidence>
<dbReference type="GO" id="GO:0042973">
    <property type="term" value="F:glucan endo-1,3-beta-D-glucosidase activity"/>
    <property type="evidence" value="ECO:0007669"/>
    <property type="project" value="UniProtKB-EC"/>
</dbReference>
<evidence type="ECO:0000256" key="6">
    <source>
        <dbReference type="ARBA" id="ARBA00023295"/>
    </source>
</evidence>
<evidence type="ECO:0000313" key="11">
    <source>
        <dbReference type="EMBL" id="KAI3885044.1"/>
    </source>
</evidence>
<dbReference type="EC" id="3.2.1.39" evidence="3"/>
<protein>
    <recommendedName>
        <fullName evidence="3">glucan endo-1,3-beta-D-glucosidase</fullName>
        <ecNumber evidence="3">3.2.1.39</ecNumber>
    </recommendedName>
</protein>
<keyword evidence="5" id="KW-0119">Carbohydrate metabolism</keyword>
<feature type="domain" description="Glycosyl hydrolase family 81 N-terminal" evidence="9">
    <location>
        <begin position="33"/>
        <end position="285"/>
    </location>
</feature>
<keyword evidence="4" id="KW-0378">Hydrolase</keyword>